<dbReference type="AlphaFoldDB" id="A0A0W7VCR1"/>
<evidence type="ECO:0000313" key="13">
    <source>
        <dbReference type="EMBL" id="PON30360.1"/>
    </source>
</evidence>
<evidence type="ECO:0000256" key="7">
    <source>
        <dbReference type="PROSITE-ProRule" id="PRU01016"/>
    </source>
</evidence>
<dbReference type="RefSeq" id="XP_018657421.1">
    <property type="nucleotide sequence ID" value="XM_018809355.1"/>
</dbReference>
<evidence type="ECO:0000256" key="5">
    <source>
        <dbReference type="ARBA" id="ARBA00023125"/>
    </source>
</evidence>
<dbReference type="Gene3D" id="2.30.30.490">
    <property type="match status" value="1"/>
</dbReference>
<comment type="subcellular location">
    <subcellularLocation>
        <location evidence="1">Nucleus</location>
    </subcellularLocation>
</comment>
<dbReference type="EMBL" id="JPDN02000002">
    <property type="protein sequence ID" value="PON30360.1"/>
    <property type="molecule type" value="Genomic_DNA"/>
</dbReference>
<reference evidence="12 15" key="2">
    <citation type="submission" date="2017-02" db="EMBL/GenBank/DDBJ databases">
        <title>Genomes of Trichoderma spp. with biocontrol activity.</title>
        <authorList>
            <person name="Gardiner D."/>
            <person name="Kazan K."/>
            <person name="Vos C."/>
            <person name="Harvey P."/>
        </authorList>
    </citation>
    <scope>NUCLEOTIDE SEQUENCE [LARGE SCALE GENOMIC DNA]</scope>
    <source>
        <strain evidence="12 15">A5MH</strain>
    </source>
</reference>
<dbReference type="GO" id="GO:0044027">
    <property type="term" value="P:negative regulation of gene expression via chromosomal CpG island methylation"/>
    <property type="evidence" value="ECO:0007669"/>
    <property type="project" value="TreeGrafter"/>
</dbReference>
<evidence type="ECO:0000313" key="15">
    <source>
        <dbReference type="Proteomes" id="UP000236546"/>
    </source>
</evidence>
<dbReference type="InterPro" id="IPR029063">
    <property type="entry name" value="SAM-dependent_MTases_sf"/>
</dbReference>
<evidence type="ECO:0000313" key="12">
    <source>
        <dbReference type="EMBL" id="PNP45341.1"/>
    </source>
</evidence>
<dbReference type="Pfam" id="PF25423">
    <property type="entry name" value="DUF7893"/>
    <property type="match status" value="1"/>
</dbReference>
<dbReference type="InterPro" id="IPR001025">
    <property type="entry name" value="BAH_dom"/>
</dbReference>
<dbReference type="PANTHER" id="PTHR10629:SF54">
    <property type="entry name" value="DNA METHYLTRANSFERASE DIM-2"/>
    <property type="match status" value="1"/>
</dbReference>
<feature type="region of interest" description="Disordered" evidence="10">
    <location>
        <begin position="1204"/>
        <end position="1242"/>
    </location>
</feature>
<dbReference type="InterPro" id="IPR057215">
    <property type="entry name" value="DUF7893"/>
</dbReference>
<comment type="similarity">
    <text evidence="7 8">Belongs to the class I-like SAM-binding methyltransferase superfamily. C5-methyltransferase family.</text>
</comment>
<evidence type="ECO:0000256" key="1">
    <source>
        <dbReference type="ARBA" id="ARBA00004123"/>
    </source>
</evidence>
<keyword evidence="3 7" id="KW-0808">Transferase</keyword>
<dbReference type="PROSITE" id="PS51679">
    <property type="entry name" value="SAM_MT_C5"/>
    <property type="match status" value="1"/>
</dbReference>
<gene>
    <name evidence="13" type="ORF">TGAM01_v200800</name>
    <name evidence="12" type="ORF">TGAMA5MH_03065</name>
</gene>
<evidence type="ECO:0000256" key="4">
    <source>
        <dbReference type="ARBA" id="ARBA00022691"/>
    </source>
</evidence>
<keyword evidence="14" id="KW-1185">Reference proteome</keyword>
<reference evidence="13 14" key="1">
    <citation type="journal article" date="2016" name="Genome Announc.">
        <title>Draft Whole-Genome Sequence of Trichoderma gamsii T6085, a Promising Biocontrol Agent of Fusarium Head Blight on Wheat.</title>
        <authorList>
            <person name="Baroncelli R."/>
            <person name="Zapparata A."/>
            <person name="Piaggeschi G."/>
            <person name="Sarrocco S."/>
            <person name="Vannacci G."/>
        </authorList>
    </citation>
    <scope>NUCLEOTIDE SEQUENCE [LARGE SCALE GENOMIC DNA]</scope>
    <source>
        <strain evidence="13 14">T6085</strain>
    </source>
</reference>
<dbReference type="PANTHER" id="PTHR10629">
    <property type="entry name" value="CYTOSINE-SPECIFIC METHYLTRANSFERASE"/>
    <property type="match status" value="1"/>
</dbReference>
<dbReference type="InterPro" id="IPR018117">
    <property type="entry name" value="C5_DNA_meth_AS"/>
</dbReference>
<dbReference type="GO" id="GO:0003886">
    <property type="term" value="F:DNA (cytosine-5-)-methyltransferase activity"/>
    <property type="evidence" value="ECO:0007669"/>
    <property type="project" value="UniProtKB-EC"/>
</dbReference>
<sequence length="1275" mass="142325">MSGDTDKKLVSSPRKRLITKKEKDEISRSSNASRIHAWRAAVSSFSARGSASPESFIRRRLPPLDLDEIPLDLKKALTGPIETSQFFSPPSSPPSFCSTIQDSEATDPLSTVPSQSVRQPNTTENSSPTSVLSVDIHECILSAPKSSYKDFEPPNGMSIMPEWSALQALSPYLDASQTDGCAQDFKEIVLSDFSIYLDTPDYPEEMRSLHHLNTKIRHGNFFFDGVLGIGNKKVYVRRIQIAAVPIGNYGSVSKHTVRGNIWLQSPLGSKQALFYKLGKPAREYGRFYYPFLWVADLAKHFVDFLCIMADNGRKVSIHHFRSTFVAWLKKSHGGAPEFLEWLSQHPSEDYRTSVVANIKFLYKEAVGVLGHPKACFHAIWAEGLDFQLFKSLPAVEDPPTIVTQYIYDCFEHLPFGDRLQVIPLSLKTTKLRNELIRQRHLEYPSTLHHTAKDLIAPSQESINNIKPGDTISTHRDDVASGTIWKRELSKGFSDVDRWFARVQSVHVDRNGLRTFDVIWYYRPVDTLCGLMKYPWNNELFLSDHCSCSELSKIDENEILGVHDVEFWGTSTTKAEFFCRQTYLQEERRWVTLKESHLWCEHTWVQQPKTTSAPAYQPGETYLLHLDLKSDVSEPCAFIGLAREGSARVYQFKRLLRRRQVDSKAPNARPNELVYSEQTVKVKKSQILTSCSVKFFRDGDKIPTPYDRDGTGNLFYITHQQILIDGASFYTPLKTAPASLQQGPVSLPATEKLRGIDLFCGGGNFGRGLEDGGAIQMKWANDYDSKAIHTYMANVKNPQNVHPFLGSIDDLQRLSMQGEFAKNVPQIGDVDFISGGSPCPGFSALTNDKTTAAQRKNQSLVAAFASFVDLYRPKYGVLENVPGIVNKKTARDQDVFSQLICGLVGLGYQTQFFFLDASSCGSPQRRPRIFVIFAAPGLELPKKPVHTHSHPANTRELGIGYLPNGQSMAARKMPTATPFRYVTAEEAVSDLPPLHDAQPDICVPYPDHRQTRGHTKTQRARISAIPTQPWGMDFATAWYGQDRSKGQAGAGTMTAAERDMFYKASGPSSKEPMNTLPASKAYGRMFPNKLFETIVTATTPTDAKNGRVLHWRENRLITVMEARRAQGFRDEEVLLGDPGTQYKIVGNSVARQVAVALGVTFRDAWATSLERNKELKLAGRHAVEEADAIDEPIVSDITCSSRSHSLDTTIRTTASRDSTPLTSAESVRDGGGSPTRQTKLTNGCKRGYSSGALVVEISQALKRRKLGVGARMPAHR</sequence>
<accession>A0A0W7VCR1</accession>
<dbReference type="GO" id="GO:0003682">
    <property type="term" value="F:chromatin binding"/>
    <property type="evidence" value="ECO:0007669"/>
    <property type="project" value="InterPro"/>
</dbReference>
<proteinExistence type="inferred from homology"/>
<dbReference type="PRINTS" id="PR00105">
    <property type="entry name" value="C5METTRFRASE"/>
</dbReference>
<dbReference type="GeneID" id="29989438"/>
<evidence type="ECO:0000256" key="2">
    <source>
        <dbReference type="ARBA" id="ARBA00022603"/>
    </source>
</evidence>
<dbReference type="InterPro" id="IPR001525">
    <property type="entry name" value="C5_MeTfrase"/>
</dbReference>
<feature type="region of interest" description="Disordered" evidence="10">
    <location>
        <begin position="82"/>
        <end position="129"/>
    </location>
</feature>
<evidence type="ECO:0000256" key="10">
    <source>
        <dbReference type="SAM" id="MobiDB-lite"/>
    </source>
</evidence>
<reference evidence="13" key="3">
    <citation type="submission" date="2017-08" db="EMBL/GenBank/DDBJ databases">
        <title>Trichoderma gamsii strain T6085, whole genome shotgun sequencing project.</title>
        <authorList>
            <person name="Baroncelli R."/>
        </authorList>
    </citation>
    <scope>NUCLEOTIDE SEQUENCE</scope>
    <source>
        <strain evidence="13">T6085</strain>
    </source>
</reference>
<dbReference type="Proteomes" id="UP000054821">
    <property type="component" value="Unassembled WGS sequence"/>
</dbReference>
<dbReference type="Proteomes" id="UP000236546">
    <property type="component" value="Unassembled WGS sequence"/>
</dbReference>
<dbReference type="GO" id="GO:0005634">
    <property type="term" value="C:nucleus"/>
    <property type="evidence" value="ECO:0007669"/>
    <property type="project" value="UniProtKB-SubCell"/>
</dbReference>
<feature type="compositionally biased region" description="Polar residues" evidence="10">
    <location>
        <begin position="97"/>
        <end position="129"/>
    </location>
</feature>
<dbReference type="GO" id="GO:0032259">
    <property type="term" value="P:methylation"/>
    <property type="evidence" value="ECO:0007669"/>
    <property type="project" value="UniProtKB-KW"/>
</dbReference>
<feature type="compositionally biased region" description="Polar residues" evidence="10">
    <location>
        <begin position="1204"/>
        <end position="1224"/>
    </location>
</feature>
<dbReference type="PROSITE" id="PS00094">
    <property type="entry name" value="C5_MTASE_1"/>
    <property type="match status" value="1"/>
</dbReference>
<evidence type="ECO:0000313" key="14">
    <source>
        <dbReference type="Proteomes" id="UP000054821"/>
    </source>
</evidence>
<dbReference type="GO" id="GO:0003677">
    <property type="term" value="F:DNA binding"/>
    <property type="evidence" value="ECO:0007669"/>
    <property type="project" value="UniProtKB-KW"/>
</dbReference>
<evidence type="ECO:0000256" key="9">
    <source>
        <dbReference type="RuleBase" id="RU000417"/>
    </source>
</evidence>
<keyword evidence="5" id="KW-0238">DNA-binding</keyword>
<evidence type="ECO:0000256" key="8">
    <source>
        <dbReference type="RuleBase" id="RU000416"/>
    </source>
</evidence>
<keyword evidence="6" id="KW-0539">Nucleus</keyword>
<dbReference type="EC" id="2.1.1.37" evidence="9"/>
<keyword evidence="2 7" id="KW-0489">Methyltransferase</keyword>
<dbReference type="NCBIfam" id="TIGR00675">
    <property type="entry name" value="dcm"/>
    <property type="match status" value="1"/>
</dbReference>
<dbReference type="InterPro" id="IPR050390">
    <property type="entry name" value="C5-Methyltransferase"/>
</dbReference>
<dbReference type="SUPFAM" id="SSF53335">
    <property type="entry name" value="S-adenosyl-L-methionine-dependent methyltransferases"/>
    <property type="match status" value="1"/>
</dbReference>
<organism evidence="12 15">
    <name type="scientific">Trichoderma gamsii</name>
    <dbReference type="NCBI Taxonomy" id="398673"/>
    <lineage>
        <taxon>Eukaryota</taxon>
        <taxon>Fungi</taxon>
        <taxon>Dikarya</taxon>
        <taxon>Ascomycota</taxon>
        <taxon>Pezizomycotina</taxon>
        <taxon>Sordariomycetes</taxon>
        <taxon>Hypocreomycetidae</taxon>
        <taxon>Hypocreales</taxon>
        <taxon>Hypocreaceae</taxon>
        <taxon>Trichoderma</taxon>
    </lineage>
</organism>
<evidence type="ECO:0000256" key="6">
    <source>
        <dbReference type="ARBA" id="ARBA00023242"/>
    </source>
</evidence>
<dbReference type="InterPro" id="IPR043151">
    <property type="entry name" value="BAH_sf"/>
</dbReference>
<dbReference type="Pfam" id="PF00145">
    <property type="entry name" value="DNA_methylase"/>
    <property type="match status" value="1"/>
</dbReference>
<dbReference type="PROSITE" id="PS51038">
    <property type="entry name" value="BAH"/>
    <property type="match status" value="1"/>
</dbReference>
<dbReference type="CDD" id="cd04712">
    <property type="entry name" value="BAH_DCM_I"/>
    <property type="match status" value="1"/>
</dbReference>
<evidence type="ECO:0000259" key="11">
    <source>
        <dbReference type="PROSITE" id="PS51038"/>
    </source>
</evidence>
<dbReference type="Gene3D" id="3.90.120.10">
    <property type="entry name" value="DNA Methylase, subunit A, domain 2"/>
    <property type="match status" value="1"/>
</dbReference>
<dbReference type="Gene3D" id="3.40.50.150">
    <property type="entry name" value="Vaccinia Virus protein VP39"/>
    <property type="match status" value="1"/>
</dbReference>
<dbReference type="OrthoDB" id="5376140at2759"/>
<feature type="domain" description="BAH" evidence="11">
    <location>
        <begin position="463"/>
        <end position="593"/>
    </location>
</feature>
<dbReference type="STRING" id="398673.A0A0W7VCR1"/>
<feature type="active site" evidence="7">
    <location>
        <position position="838"/>
    </location>
</feature>
<name>A0A0W7VCR1_9HYPO</name>
<protein>
    <recommendedName>
        <fullName evidence="9">Cytosine-specific methyltransferase</fullName>
        <ecNumber evidence="9">2.1.1.37</ecNumber>
    </recommendedName>
</protein>
<keyword evidence="4 7" id="KW-0949">S-adenosyl-L-methionine</keyword>
<comment type="caution">
    <text evidence="12">The sequence shown here is derived from an EMBL/GenBank/DDBJ whole genome shotgun (WGS) entry which is preliminary data.</text>
</comment>
<comment type="catalytic activity">
    <reaction evidence="9">
        <text>a 2'-deoxycytidine in DNA + S-adenosyl-L-methionine = a 5-methyl-2'-deoxycytidine in DNA + S-adenosyl-L-homocysteine + H(+)</text>
        <dbReference type="Rhea" id="RHEA:13681"/>
        <dbReference type="Rhea" id="RHEA-COMP:11369"/>
        <dbReference type="Rhea" id="RHEA-COMP:11370"/>
        <dbReference type="ChEBI" id="CHEBI:15378"/>
        <dbReference type="ChEBI" id="CHEBI:57856"/>
        <dbReference type="ChEBI" id="CHEBI:59789"/>
        <dbReference type="ChEBI" id="CHEBI:85452"/>
        <dbReference type="ChEBI" id="CHEBI:85454"/>
        <dbReference type="EC" id="2.1.1.37"/>
    </reaction>
</comment>
<feature type="region of interest" description="Disordered" evidence="10">
    <location>
        <begin position="1"/>
        <end position="32"/>
    </location>
</feature>
<evidence type="ECO:0000256" key="3">
    <source>
        <dbReference type="ARBA" id="ARBA00022679"/>
    </source>
</evidence>
<dbReference type="EMBL" id="MTYH01000025">
    <property type="protein sequence ID" value="PNP45341.1"/>
    <property type="molecule type" value="Genomic_DNA"/>
</dbReference>